<evidence type="ECO:0000313" key="11">
    <source>
        <dbReference type="EMBL" id="KAF3968015.1"/>
    </source>
</evidence>
<accession>A0A8J4RKR3</accession>
<dbReference type="OrthoDB" id="442066at2759"/>
<organism evidence="11 12">
    <name type="scientific">Castanea mollissima</name>
    <name type="common">Chinese chestnut</name>
    <dbReference type="NCBI Taxonomy" id="60419"/>
    <lineage>
        <taxon>Eukaryota</taxon>
        <taxon>Viridiplantae</taxon>
        <taxon>Streptophyta</taxon>
        <taxon>Embryophyta</taxon>
        <taxon>Tracheophyta</taxon>
        <taxon>Spermatophyta</taxon>
        <taxon>Magnoliopsida</taxon>
        <taxon>eudicotyledons</taxon>
        <taxon>Gunneridae</taxon>
        <taxon>Pentapetalae</taxon>
        <taxon>rosids</taxon>
        <taxon>fabids</taxon>
        <taxon>Fagales</taxon>
        <taxon>Fagaceae</taxon>
        <taxon>Castanea</taxon>
    </lineage>
</organism>
<keyword evidence="12" id="KW-1185">Reference proteome</keyword>
<keyword evidence="8" id="KW-0675">Receptor</keyword>
<protein>
    <recommendedName>
        <fullName evidence="10">Leucine-rich repeat-containing N-terminal plant-type domain-containing protein</fullName>
    </recommendedName>
</protein>
<evidence type="ECO:0000259" key="10">
    <source>
        <dbReference type="Pfam" id="PF08263"/>
    </source>
</evidence>
<dbReference type="InterPro" id="IPR046956">
    <property type="entry name" value="RLP23-like"/>
</dbReference>
<gene>
    <name evidence="11" type="ORF">CMV_008047</name>
</gene>
<evidence type="ECO:0000256" key="9">
    <source>
        <dbReference type="ARBA" id="ARBA00023180"/>
    </source>
</evidence>
<evidence type="ECO:0000256" key="3">
    <source>
        <dbReference type="ARBA" id="ARBA00022692"/>
    </source>
</evidence>
<keyword evidence="2" id="KW-0433">Leucine-rich repeat</keyword>
<dbReference type="InterPro" id="IPR001611">
    <property type="entry name" value="Leu-rich_rpt"/>
</dbReference>
<dbReference type="PANTHER" id="PTHR48063">
    <property type="entry name" value="LRR RECEPTOR-LIKE KINASE"/>
    <property type="match status" value="1"/>
</dbReference>
<dbReference type="AlphaFoldDB" id="A0A8J4RKR3"/>
<comment type="subcellular location">
    <subcellularLocation>
        <location evidence="1">Membrane</location>
        <topology evidence="1">Single-pass type I membrane protein</topology>
    </subcellularLocation>
</comment>
<keyword evidence="9" id="KW-0325">Glycoprotein</keyword>
<dbReference type="Pfam" id="PF08263">
    <property type="entry name" value="LRRNT_2"/>
    <property type="match status" value="1"/>
</dbReference>
<keyword evidence="3" id="KW-0812">Transmembrane</keyword>
<sequence>MVMMMMKEGSLLRIIIAITLTLLFCFLTAGSEVRCIESERHALLNFKQDLEDPSNRLASWTAAAASDVDCCDWVGVVCHNRTGHVLQLHLTTFYPLYDELTTDDAQYEAQLQTYERSVFGGPIPVHLQNLTSLRHLDLRGNDFNSSIPNWLYSFSHLEFLNLKSNDLQGRISSAIGNLTSAISIDLSYNELEGKVPRSLGSLCKLREIRLSYHNWGQKISEIFERGQEISEIFESLSRCVSNGLEILEMDGAQLSGHLTDELGKFKNLEWSQTEESSDDNEGPEILKWESIFWLLIMTAWISILSEYLVHAIEVIFSC</sequence>
<keyword evidence="7" id="KW-0472">Membrane</keyword>
<comment type="caution">
    <text evidence="11">The sequence shown here is derived from an EMBL/GenBank/DDBJ whole genome shotgun (WGS) entry which is preliminary data.</text>
</comment>
<evidence type="ECO:0000313" key="12">
    <source>
        <dbReference type="Proteomes" id="UP000737018"/>
    </source>
</evidence>
<dbReference type="Gene3D" id="3.80.10.10">
    <property type="entry name" value="Ribonuclease Inhibitor"/>
    <property type="match status" value="1"/>
</dbReference>
<keyword evidence="5" id="KW-0677">Repeat</keyword>
<dbReference type="Proteomes" id="UP000737018">
    <property type="component" value="Unassembled WGS sequence"/>
</dbReference>
<dbReference type="Pfam" id="PF00560">
    <property type="entry name" value="LRR_1"/>
    <property type="match status" value="3"/>
</dbReference>
<dbReference type="InterPro" id="IPR032675">
    <property type="entry name" value="LRR_dom_sf"/>
</dbReference>
<name>A0A8J4RKR3_9ROSI</name>
<dbReference type="EMBL" id="JRKL02000822">
    <property type="protein sequence ID" value="KAF3968015.1"/>
    <property type="molecule type" value="Genomic_DNA"/>
</dbReference>
<feature type="domain" description="Leucine-rich repeat-containing N-terminal plant-type" evidence="10">
    <location>
        <begin position="37"/>
        <end position="78"/>
    </location>
</feature>
<evidence type="ECO:0000256" key="8">
    <source>
        <dbReference type="ARBA" id="ARBA00023170"/>
    </source>
</evidence>
<dbReference type="PANTHER" id="PTHR48063:SF98">
    <property type="entry name" value="LRR RECEPTOR-LIKE SERINE_THREONINE-PROTEIN KINASE FLS2"/>
    <property type="match status" value="1"/>
</dbReference>
<evidence type="ECO:0000256" key="5">
    <source>
        <dbReference type="ARBA" id="ARBA00022737"/>
    </source>
</evidence>
<evidence type="ECO:0000256" key="2">
    <source>
        <dbReference type="ARBA" id="ARBA00022614"/>
    </source>
</evidence>
<dbReference type="SUPFAM" id="SSF52058">
    <property type="entry name" value="L domain-like"/>
    <property type="match status" value="1"/>
</dbReference>
<evidence type="ECO:0000256" key="7">
    <source>
        <dbReference type="ARBA" id="ARBA00023136"/>
    </source>
</evidence>
<evidence type="ECO:0000256" key="6">
    <source>
        <dbReference type="ARBA" id="ARBA00022989"/>
    </source>
</evidence>
<evidence type="ECO:0000256" key="1">
    <source>
        <dbReference type="ARBA" id="ARBA00004479"/>
    </source>
</evidence>
<proteinExistence type="predicted"/>
<keyword evidence="6" id="KW-1133">Transmembrane helix</keyword>
<dbReference type="GO" id="GO:0016020">
    <property type="term" value="C:membrane"/>
    <property type="evidence" value="ECO:0007669"/>
    <property type="project" value="UniProtKB-SubCell"/>
</dbReference>
<evidence type="ECO:0000256" key="4">
    <source>
        <dbReference type="ARBA" id="ARBA00022729"/>
    </source>
</evidence>
<keyword evidence="4" id="KW-0732">Signal</keyword>
<dbReference type="InterPro" id="IPR013210">
    <property type="entry name" value="LRR_N_plant-typ"/>
</dbReference>
<reference evidence="11" key="1">
    <citation type="submission" date="2020-03" db="EMBL/GenBank/DDBJ databases">
        <title>Castanea mollissima Vanexum genome sequencing.</title>
        <authorList>
            <person name="Staton M."/>
        </authorList>
    </citation>
    <scope>NUCLEOTIDE SEQUENCE</scope>
    <source>
        <tissue evidence="11">Leaf</tissue>
    </source>
</reference>
<dbReference type="FunFam" id="3.80.10.10:FF:000041">
    <property type="entry name" value="LRR receptor-like serine/threonine-protein kinase ERECTA"/>
    <property type="match status" value="1"/>
</dbReference>